<accession>A0A9N9KV85</accession>
<reference evidence="1" key="1">
    <citation type="submission" date="2021-07" db="EMBL/GenBank/DDBJ databases">
        <authorList>
            <person name="Durling M."/>
        </authorList>
    </citation>
    <scope>NUCLEOTIDE SEQUENCE</scope>
</reference>
<keyword evidence="2" id="KW-1185">Reference proteome</keyword>
<organism evidence="1 2">
    <name type="scientific">Hymenoscyphus fraxineus</name>
    <dbReference type="NCBI Taxonomy" id="746836"/>
    <lineage>
        <taxon>Eukaryota</taxon>
        <taxon>Fungi</taxon>
        <taxon>Dikarya</taxon>
        <taxon>Ascomycota</taxon>
        <taxon>Pezizomycotina</taxon>
        <taxon>Leotiomycetes</taxon>
        <taxon>Helotiales</taxon>
        <taxon>Helotiaceae</taxon>
        <taxon>Hymenoscyphus</taxon>
    </lineage>
</organism>
<dbReference type="OrthoDB" id="10386510at2759"/>
<evidence type="ECO:0000313" key="1">
    <source>
        <dbReference type="EMBL" id="CAG8953508.1"/>
    </source>
</evidence>
<comment type="caution">
    <text evidence="1">The sequence shown here is derived from an EMBL/GenBank/DDBJ whole genome shotgun (WGS) entry which is preliminary data.</text>
</comment>
<dbReference type="Proteomes" id="UP000696280">
    <property type="component" value="Unassembled WGS sequence"/>
</dbReference>
<gene>
    <name evidence="1" type="ORF">HYFRA_00010259</name>
</gene>
<proteinExistence type="predicted"/>
<evidence type="ECO:0000313" key="2">
    <source>
        <dbReference type="Proteomes" id="UP000696280"/>
    </source>
</evidence>
<name>A0A9N9KV85_9HELO</name>
<sequence length="92" mass="9901">MLFPAPASAQNFGRCSSFPGLLRTACDCDVNALRRGGGGKGKSARVQFLEFVRSQQSNIPLSIDLNLGPGSNDVVTEYEQVQNKKANSRKGK</sequence>
<dbReference type="AlphaFoldDB" id="A0A9N9KV85"/>
<dbReference type="EMBL" id="CAJVRL010000050">
    <property type="protein sequence ID" value="CAG8953508.1"/>
    <property type="molecule type" value="Genomic_DNA"/>
</dbReference>
<protein>
    <submittedName>
        <fullName evidence="1">Uncharacterized protein</fullName>
    </submittedName>
</protein>